<dbReference type="Proteomes" id="UP000225972">
    <property type="component" value="Unassembled WGS sequence"/>
</dbReference>
<name>A0A238JG13_9RHOB</name>
<organism evidence="1 2">
    <name type="scientific">Pelagimonas phthalicica</name>
    <dbReference type="NCBI Taxonomy" id="1037362"/>
    <lineage>
        <taxon>Bacteria</taxon>
        <taxon>Pseudomonadati</taxon>
        <taxon>Pseudomonadota</taxon>
        <taxon>Alphaproteobacteria</taxon>
        <taxon>Rhodobacterales</taxon>
        <taxon>Roseobacteraceae</taxon>
        <taxon>Pelagimonas</taxon>
    </lineage>
</organism>
<keyword evidence="2" id="KW-1185">Reference proteome</keyword>
<evidence type="ECO:0000313" key="1">
    <source>
        <dbReference type="EMBL" id="SMX29134.1"/>
    </source>
</evidence>
<accession>A0A238JG13</accession>
<protein>
    <submittedName>
        <fullName evidence="1">Uncharacterized protein</fullName>
    </submittedName>
</protein>
<dbReference type="RefSeq" id="WP_099246953.1">
    <property type="nucleotide sequence ID" value="NZ_FXXP01000002.1"/>
</dbReference>
<dbReference type="AlphaFoldDB" id="A0A238JG13"/>
<dbReference type="OrthoDB" id="7717972at2"/>
<reference evidence="2" key="1">
    <citation type="submission" date="2017-05" db="EMBL/GenBank/DDBJ databases">
        <authorList>
            <person name="Rodrigo-Torres L."/>
            <person name="Arahal R. D."/>
            <person name="Lucena T."/>
        </authorList>
    </citation>
    <scope>NUCLEOTIDE SEQUENCE [LARGE SCALE GENOMIC DNA]</scope>
    <source>
        <strain evidence="2">CECT 8649</strain>
    </source>
</reference>
<proteinExistence type="predicted"/>
<sequence length="294" mass="33552">MTHVSAIELYQRHLDPLSKAIIEGDLTRFVAGMSVPHVLRTVDSHIRIESQDALKTGAAQYLHAIREKGITRIDRLCKSAIFLSETEIEGFNSVRAYHGNEPAILPFLARMKLEFREGAWRVSETDMAILRAQWDVLPDFDKGGANAETASQDENSFNLSCFQLFLNWLSQAALCNDFDAWLRACALPLTVTSGQGTTVFETEDALRREFDYYMVSFKAHNVTQIIREPLDVTLEGENRMVGRCRTFVLSQANLVVEPYESTITIERLRKGFWQLSRMDNVIGHRDWHKNRPLS</sequence>
<evidence type="ECO:0000313" key="2">
    <source>
        <dbReference type="Proteomes" id="UP000225972"/>
    </source>
</evidence>
<dbReference type="EMBL" id="FXXP01000002">
    <property type="protein sequence ID" value="SMX29134.1"/>
    <property type="molecule type" value="Genomic_DNA"/>
</dbReference>
<gene>
    <name evidence="1" type="ORF">TRP8649_03266</name>
</gene>